<keyword evidence="6" id="KW-0106">Calcium</keyword>
<comment type="cofactor">
    <cofactor evidence="1">
        <name>Ca(2+)</name>
        <dbReference type="ChEBI" id="CHEBI:29108"/>
    </cofactor>
</comment>
<evidence type="ECO:0000256" key="2">
    <source>
        <dbReference type="ARBA" id="ARBA00008779"/>
    </source>
</evidence>
<evidence type="ECO:0000256" key="6">
    <source>
        <dbReference type="ARBA" id="ARBA00022837"/>
    </source>
</evidence>
<keyword evidence="10" id="KW-1185">Reference proteome</keyword>
<keyword evidence="5" id="KW-0378">Hydrolase</keyword>
<dbReference type="AlphaFoldDB" id="A0A2D0NC28"/>
<comment type="caution">
    <text evidence="9">The sequence shown here is derived from an EMBL/GenBank/DDBJ whole genome shotgun (WGS) entry which is preliminary data.</text>
</comment>
<dbReference type="Gene3D" id="3.30.1120.10">
    <property type="match status" value="1"/>
</dbReference>
<evidence type="ECO:0000256" key="4">
    <source>
        <dbReference type="ARBA" id="ARBA00022729"/>
    </source>
</evidence>
<feature type="domain" description="Sulfatase N-terminal" evidence="8">
    <location>
        <begin position="36"/>
        <end position="341"/>
    </location>
</feature>
<name>A0A2D0NC28_FLAN2</name>
<proteinExistence type="inferred from homology"/>
<evidence type="ECO:0000259" key="8">
    <source>
        <dbReference type="Pfam" id="PF00884"/>
    </source>
</evidence>
<dbReference type="GO" id="GO:0004065">
    <property type="term" value="F:arylsulfatase activity"/>
    <property type="evidence" value="ECO:0007669"/>
    <property type="project" value="TreeGrafter"/>
</dbReference>
<dbReference type="PANTHER" id="PTHR42693:SF42">
    <property type="entry name" value="ARYLSULFATASE G"/>
    <property type="match status" value="1"/>
</dbReference>
<keyword evidence="3" id="KW-0479">Metal-binding</keyword>
<evidence type="ECO:0000313" key="9">
    <source>
        <dbReference type="EMBL" id="PHN06055.1"/>
    </source>
</evidence>
<dbReference type="InterPro" id="IPR000917">
    <property type="entry name" value="Sulfatase_N"/>
</dbReference>
<evidence type="ECO:0000256" key="7">
    <source>
        <dbReference type="SAM" id="SignalP"/>
    </source>
</evidence>
<sequence>MVSVNIFRTLALAFLGLCFCTACQTEEKEEQASRPPNILLIISDDQAWNDYGFTGHEQIETPHLDRLAAESLTFTRGYVTAPLCCPSLASIITGLYPHQHGVTGNDPLFEFEGKRYSPEWQADRRARFDQIIESFKSHPLLTQRLEELNYLSLQTGKWWMGSYEDGHFSRGMTHGDPARGGRHGDEGLTIGREGLEPIYNFIEEADSLDQPFFVWYAPFLPHAPHTPPQELEEKYLALAPTPAIARYWAMCEWFDQTCGDLINYLDEQNISEETLVVYVCDNGWIQEPDQPNRYAARSKRSPYEGGIRTPLMFKWPGKIEPLMDTVTQASSIDIVPTILAACELAPDEKLPGVNVLDRAALTARRALFAEAYEHDIQNTDRPTQSLQYRIGLEYPWKLLLPDTTNMPDSPVELFDLSQDPFERENLAEERSEEVTRIKKLVDDWWVPPHQGGN</sequence>
<dbReference type="Pfam" id="PF00884">
    <property type="entry name" value="Sulfatase"/>
    <property type="match status" value="1"/>
</dbReference>
<gene>
    <name evidence="9" type="ORF">CRP01_13880</name>
</gene>
<dbReference type="SUPFAM" id="SSF53649">
    <property type="entry name" value="Alkaline phosphatase-like"/>
    <property type="match status" value="1"/>
</dbReference>
<evidence type="ECO:0000313" key="10">
    <source>
        <dbReference type="Proteomes" id="UP000223913"/>
    </source>
</evidence>
<dbReference type="InterPro" id="IPR050738">
    <property type="entry name" value="Sulfatase"/>
</dbReference>
<dbReference type="PANTHER" id="PTHR42693">
    <property type="entry name" value="ARYLSULFATASE FAMILY MEMBER"/>
    <property type="match status" value="1"/>
</dbReference>
<comment type="similarity">
    <text evidence="2">Belongs to the sulfatase family.</text>
</comment>
<dbReference type="Gene3D" id="3.40.720.10">
    <property type="entry name" value="Alkaline Phosphatase, subunit A"/>
    <property type="match status" value="1"/>
</dbReference>
<dbReference type="RefSeq" id="WP_099150648.1">
    <property type="nucleotide sequence ID" value="NZ_PDUD01000019.1"/>
</dbReference>
<keyword evidence="4 7" id="KW-0732">Signal</keyword>
<reference evidence="9 10" key="1">
    <citation type="submission" date="2017-10" db="EMBL/GenBank/DDBJ databases">
        <title>The draft genome sequence of Lewinella nigricans NBRC 102662.</title>
        <authorList>
            <person name="Wang K."/>
        </authorList>
    </citation>
    <scope>NUCLEOTIDE SEQUENCE [LARGE SCALE GENOMIC DNA]</scope>
    <source>
        <strain evidence="9 10">NBRC 102662</strain>
    </source>
</reference>
<feature type="chain" id="PRO_5012067568" evidence="7">
    <location>
        <begin position="25"/>
        <end position="453"/>
    </location>
</feature>
<dbReference type="InterPro" id="IPR017850">
    <property type="entry name" value="Alkaline_phosphatase_core_sf"/>
</dbReference>
<evidence type="ECO:0000256" key="5">
    <source>
        <dbReference type="ARBA" id="ARBA00022801"/>
    </source>
</evidence>
<feature type="signal peptide" evidence="7">
    <location>
        <begin position="1"/>
        <end position="24"/>
    </location>
</feature>
<dbReference type="GO" id="GO:0046872">
    <property type="term" value="F:metal ion binding"/>
    <property type="evidence" value="ECO:0007669"/>
    <property type="project" value="UniProtKB-KW"/>
</dbReference>
<evidence type="ECO:0000256" key="1">
    <source>
        <dbReference type="ARBA" id="ARBA00001913"/>
    </source>
</evidence>
<protein>
    <submittedName>
        <fullName evidence="9">Sulfatase</fullName>
    </submittedName>
</protein>
<evidence type="ECO:0000256" key="3">
    <source>
        <dbReference type="ARBA" id="ARBA00022723"/>
    </source>
</evidence>
<accession>A0A2D0NC28</accession>
<dbReference type="Proteomes" id="UP000223913">
    <property type="component" value="Unassembled WGS sequence"/>
</dbReference>
<organism evidence="9 10">
    <name type="scientific">Flavilitoribacter nigricans (strain ATCC 23147 / DSM 23189 / NBRC 102662 / NCIMB 1420 / SS-2)</name>
    <name type="common">Lewinella nigricans</name>
    <dbReference type="NCBI Taxonomy" id="1122177"/>
    <lineage>
        <taxon>Bacteria</taxon>
        <taxon>Pseudomonadati</taxon>
        <taxon>Bacteroidota</taxon>
        <taxon>Saprospiria</taxon>
        <taxon>Saprospirales</taxon>
        <taxon>Lewinellaceae</taxon>
        <taxon>Flavilitoribacter</taxon>
    </lineage>
</organism>
<dbReference type="OrthoDB" id="9803751at2"/>
<dbReference type="EMBL" id="PDUD01000019">
    <property type="protein sequence ID" value="PHN06055.1"/>
    <property type="molecule type" value="Genomic_DNA"/>
</dbReference>